<name>A0A9P6T472_9FUNG</name>
<keyword evidence="2" id="KW-1185">Reference proteome</keyword>
<comment type="caution">
    <text evidence="1">The sequence shown here is derived from an EMBL/GenBank/DDBJ whole genome shotgun (WGS) entry which is preliminary data.</text>
</comment>
<dbReference type="AlphaFoldDB" id="A0A9P6T472"/>
<evidence type="ECO:0000313" key="1">
    <source>
        <dbReference type="EMBL" id="KAG0023398.1"/>
    </source>
</evidence>
<accession>A0A9P6T472</accession>
<dbReference type="EMBL" id="JAAAID010000058">
    <property type="protein sequence ID" value="KAG0023398.1"/>
    <property type="molecule type" value="Genomic_DNA"/>
</dbReference>
<evidence type="ECO:0000313" key="2">
    <source>
        <dbReference type="Proteomes" id="UP000703661"/>
    </source>
</evidence>
<proteinExistence type="predicted"/>
<gene>
    <name evidence="1" type="ORF">BGZ80_009522</name>
</gene>
<sequence length="308" mass="34361">MPENLTVRSALKNLQVRRHGVCRTADVFGGDFRDASRDFRRPQQAEIRNGVSGNKLDEKLPRELQQVFDGTNELCHLYKSIREREAKFRDVDIVELKTVLKADSGSRQYVLPTTSEVDVILPGETESDNERDIVIEDKDGEISTAPAMYPADWDEIYPNNLPRIIRPALMDPKEKRSLTKKVTDFASKIRNRAVQGDVDPKILLLVYTVYGTLEYRDIRDPVSSVVLCLMCKDYLRMVADSPNSASTKIFKSRNTPAPAPALVPALTPASVIPVQNSKIDPLGSEYALSTLPSGSIASSSRTHTSSRK</sequence>
<dbReference type="Proteomes" id="UP000703661">
    <property type="component" value="Unassembled WGS sequence"/>
</dbReference>
<organism evidence="1 2">
    <name type="scientific">Entomortierella chlamydospora</name>
    <dbReference type="NCBI Taxonomy" id="101097"/>
    <lineage>
        <taxon>Eukaryota</taxon>
        <taxon>Fungi</taxon>
        <taxon>Fungi incertae sedis</taxon>
        <taxon>Mucoromycota</taxon>
        <taxon>Mortierellomycotina</taxon>
        <taxon>Mortierellomycetes</taxon>
        <taxon>Mortierellales</taxon>
        <taxon>Mortierellaceae</taxon>
        <taxon>Entomortierella</taxon>
    </lineage>
</organism>
<reference evidence="1" key="1">
    <citation type="journal article" date="2020" name="Fungal Divers.">
        <title>Resolving the Mortierellaceae phylogeny through synthesis of multi-gene phylogenetics and phylogenomics.</title>
        <authorList>
            <person name="Vandepol N."/>
            <person name="Liber J."/>
            <person name="Desiro A."/>
            <person name="Na H."/>
            <person name="Kennedy M."/>
            <person name="Barry K."/>
            <person name="Grigoriev I.V."/>
            <person name="Miller A.N."/>
            <person name="O'Donnell K."/>
            <person name="Stajich J.E."/>
            <person name="Bonito G."/>
        </authorList>
    </citation>
    <scope>NUCLEOTIDE SEQUENCE</scope>
    <source>
        <strain evidence="1">NRRL 2769</strain>
    </source>
</reference>
<protein>
    <submittedName>
        <fullName evidence="1">Uncharacterized protein</fullName>
    </submittedName>
</protein>